<gene>
    <name evidence="6" type="ORF">BE21_50145</name>
</gene>
<dbReference type="PANTHER" id="PTHR43775:SF37">
    <property type="entry name" value="SI:DKEY-61P9.11"/>
    <property type="match status" value="1"/>
</dbReference>
<keyword evidence="2" id="KW-0597">Phosphoprotein</keyword>
<dbReference type="Pfam" id="PF14765">
    <property type="entry name" value="PS-DH"/>
    <property type="match status" value="1"/>
</dbReference>
<dbReference type="Pfam" id="PF00550">
    <property type="entry name" value="PP-binding"/>
    <property type="match status" value="1"/>
</dbReference>
<dbReference type="GO" id="GO:0004312">
    <property type="term" value="F:fatty acid synthase activity"/>
    <property type="evidence" value="ECO:0007669"/>
    <property type="project" value="TreeGrafter"/>
</dbReference>
<keyword evidence="1" id="KW-0596">Phosphopantetheine</keyword>
<dbReference type="GO" id="GO:0005886">
    <property type="term" value="C:plasma membrane"/>
    <property type="evidence" value="ECO:0007669"/>
    <property type="project" value="TreeGrafter"/>
</dbReference>
<dbReference type="InterPro" id="IPR057326">
    <property type="entry name" value="KR_dom"/>
</dbReference>
<feature type="region of interest" description="C-terminal hotdog fold" evidence="3">
    <location>
        <begin position="20"/>
        <end position="165"/>
    </location>
</feature>
<dbReference type="PROSITE" id="PS50075">
    <property type="entry name" value="CARRIER"/>
    <property type="match status" value="1"/>
</dbReference>
<dbReference type="Proteomes" id="UP000075502">
    <property type="component" value="Unassembled WGS sequence"/>
</dbReference>
<dbReference type="SMART" id="SM01294">
    <property type="entry name" value="PKS_PP_betabranch"/>
    <property type="match status" value="1"/>
</dbReference>
<dbReference type="SUPFAM" id="SSF51735">
    <property type="entry name" value="NAD(P)-binding Rossmann-fold domains"/>
    <property type="match status" value="2"/>
</dbReference>
<evidence type="ECO:0000259" key="4">
    <source>
        <dbReference type="PROSITE" id="PS50075"/>
    </source>
</evidence>
<dbReference type="InterPro" id="IPR020806">
    <property type="entry name" value="PKS_PP-bd"/>
</dbReference>
<dbReference type="SMART" id="SM00823">
    <property type="entry name" value="PKS_PP"/>
    <property type="match status" value="1"/>
</dbReference>
<evidence type="ECO:0000313" key="6">
    <source>
        <dbReference type="EMBL" id="KYG03742.1"/>
    </source>
</evidence>
<organism evidence="6 7">
    <name type="scientific">Sorangium cellulosum</name>
    <name type="common">Polyangium cellulosum</name>
    <dbReference type="NCBI Taxonomy" id="56"/>
    <lineage>
        <taxon>Bacteria</taxon>
        <taxon>Pseudomonadati</taxon>
        <taxon>Myxococcota</taxon>
        <taxon>Polyangia</taxon>
        <taxon>Polyangiales</taxon>
        <taxon>Polyangiaceae</taxon>
        <taxon>Sorangium</taxon>
    </lineage>
</organism>
<evidence type="ECO:0000256" key="2">
    <source>
        <dbReference type="ARBA" id="ARBA00022553"/>
    </source>
</evidence>
<evidence type="ECO:0000256" key="1">
    <source>
        <dbReference type="ARBA" id="ARBA00022450"/>
    </source>
</evidence>
<dbReference type="SUPFAM" id="SSF47336">
    <property type="entry name" value="ACP-like"/>
    <property type="match status" value="1"/>
</dbReference>
<dbReference type="PROSITE" id="PS52019">
    <property type="entry name" value="PKS_MFAS_DH"/>
    <property type="match status" value="1"/>
</dbReference>
<feature type="domain" description="Carrier" evidence="4">
    <location>
        <begin position="691"/>
        <end position="768"/>
    </location>
</feature>
<reference evidence="6 7" key="1">
    <citation type="submission" date="2014-02" db="EMBL/GenBank/DDBJ databases">
        <title>The small core and large imbalanced accessory genome model reveals a collaborative survival strategy of Sorangium cellulosum strains in nature.</title>
        <authorList>
            <person name="Han K."/>
            <person name="Peng R."/>
            <person name="Blom J."/>
            <person name="Li Y.-Z."/>
        </authorList>
    </citation>
    <scope>NUCLEOTIDE SEQUENCE [LARGE SCALE GENOMIC DNA]</scope>
    <source>
        <strain evidence="6 7">So0007-03</strain>
    </source>
</reference>
<dbReference type="InterPro" id="IPR050091">
    <property type="entry name" value="PKS_NRPS_Biosynth_Enz"/>
</dbReference>
<dbReference type="GO" id="GO:0031177">
    <property type="term" value="F:phosphopantetheine binding"/>
    <property type="evidence" value="ECO:0007669"/>
    <property type="project" value="InterPro"/>
</dbReference>
<feature type="region of interest" description="N-terminal hotdog fold" evidence="3">
    <location>
        <begin position="1"/>
        <end position="3"/>
    </location>
</feature>
<evidence type="ECO:0000256" key="3">
    <source>
        <dbReference type="PROSITE-ProRule" id="PRU01363"/>
    </source>
</evidence>
<dbReference type="PROSITE" id="PS00012">
    <property type="entry name" value="PHOSPHOPANTETHEINE"/>
    <property type="match status" value="1"/>
</dbReference>
<dbReference type="InterPro" id="IPR006162">
    <property type="entry name" value="Ppantetheine_attach_site"/>
</dbReference>
<protein>
    <submittedName>
        <fullName evidence="6">Uncharacterized protein</fullName>
    </submittedName>
</protein>
<sequence length="807" mass="84339">MERTEVPAGLTLSAVRARLQASIPAAATYAELTEMGLQYGPAFQGIAELWRGEGEALGRVRLPDAAGSAAEYRLHPALLDACFQIVGSLFAGGGEATPWVPVELGSLRLLQRPSGELWCHARVVNHGHQTPDRQGADFWVVDSSGAVVAEVSGLVAQRLPGGVRRREEDDWFLELEWEPAAVGTAKVNAGRWLLLGGGGGLGAALRSMLEAGGHAVVHAAESNTSAAGVRALLAKAFDGQAPTAVVHLGSLDGGGELDPGLGAQGALDAPRSADVSPDALDPALVRGCDSVLWTVQALADMGFRDAPRLWLLTRGAQAVGAGDVSVTQAPLLGLGRVIAMEHADLRCARVDLDPARPDGELGALLAELLADDAEAEVALRGGERCVARIVRRQPETRPRGRIESCVPTDVTLRADSTYLVTGGLGGLGLSVAGWLAQRGAGHLVLVGRSGAASVEQRAAVAALEARGARVTVAKADVADRAQLERILGEVATSGMPLRGVIHAAGILDDGLLMQQTPARFRKVMAPKVQGALHLHALTREAPLSFFVLYASGVGLLGSPGQGNYAAANTFLDALAHHRRAQGLPALSVDWGLFAEVGMAAAQEDRGARLVSRGMRSLTPDEGLSALARLLESGRVQVGVMPVNPRLWVELYPAAASSRMLSRLVTAHRASAGGPAGDGDLLRRLAAAEPSARSGLLEPLLRAQISQVLRLPEGKIEVDAPLTSLGMNSLMGLELRNRIEAMLGITVPATLLWTYPTVAALSGHLAREACEAAPVESPHTTADSAVEIEEMSQDDLTQLIAAKFKALT</sequence>
<dbReference type="Gene3D" id="3.10.129.120">
    <property type="match status" value="1"/>
</dbReference>
<dbReference type="SMART" id="SM00822">
    <property type="entry name" value="PKS_KR"/>
    <property type="match status" value="1"/>
</dbReference>
<dbReference type="InterPro" id="IPR009081">
    <property type="entry name" value="PP-bd_ACP"/>
</dbReference>
<dbReference type="AlphaFoldDB" id="A0A150TGF1"/>
<dbReference type="GO" id="GO:0005737">
    <property type="term" value="C:cytoplasm"/>
    <property type="evidence" value="ECO:0007669"/>
    <property type="project" value="TreeGrafter"/>
</dbReference>
<dbReference type="InterPro" id="IPR036736">
    <property type="entry name" value="ACP-like_sf"/>
</dbReference>
<dbReference type="InterPro" id="IPR013968">
    <property type="entry name" value="PKS_KR"/>
</dbReference>
<dbReference type="InterPro" id="IPR036291">
    <property type="entry name" value="NAD(P)-bd_dom_sf"/>
</dbReference>
<dbReference type="GO" id="GO:0071770">
    <property type="term" value="P:DIM/DIP cell wall layer assembly"/>
    <property type="evidence" value="ECO:0007669"/>
    <property type="project" value="TreeGrafter"/>
</dbReference>
<proteinExistence type="predicted"/>
<dbReference type="CDD" id="cd08955">
    <property type="entry name" value="KR_2_FAS_SDR_x"/>
    <property type="match status" value="1"/>
</dbReference>
<dbReference type="Gene3D" id="3.40.50.720">
    <property type="entry name" value="NAD(P)-binding Rossmann-like Domain"/>
    <property type="match status" value="1"/>
</dbReference>
<dbReference type="EMBL" id="JEME01002604">
    <property type="protein sequence ID" value="KYG03742.1"/>
    <property type="molecule type" value="Genomic_DNA"/>
</dbReference>
<dbReference type="GO" id="GO:0006633">
    <property type="term" value="P:fatty acid biosynthetic process"/>
    <property type="evidence" value="ECO:0007669"/>
    <property type="project" value="TreeGrafter"/>
</dbReference>
<dbReference type="Gene3D" id="1.10.1200.10">
    <property type="entry name" value="ACP-like"/>
    <property type="match status" value="1"/>
</dbReference>
<evidence type="ECO:0000259" key="5">
    <source>
        <dbReference type="PROSITE" id="PS52019"/>
    </source>
</evidence>
<dbReference type="Pfam" id="PF08659">
    <property type="entry name" value="KR"/>
    <property type="match status" value="1"/>
</dbReference>
<name>A0A150TGF1_SORCE</name>
<evidence type="ECO:0000313" key="7">
    <source>
        <dbReference type="Proteomes" id="UP000075502"/>
    </source>
</evidence>
<dbReference type="InterPro" id="IPR049900">
    <property type="entry name" value="PKS_mFAS_DH"/>
</dbReference>
<comment type="caution">
    <text evidence="3">Lacks conserved residue(s) required for the propagation of feature annotation.</text>
</comment>
<comment type="caution">
    <text evidence="6">The sequence shown here is derived from an EMBL/GenBank/DDBJ whole genome shotgun (WGS) entry which is preliminary data.</text>
</comment>
<accession>A0A150TGF1</accession>
<dbReference type="PANTHER" id="PTHR43775">
    <property type="entry name" value="FATTY ACID SYNTHASE"/>
    <property type="match status" value="1"/>
</dbReference>
<feature type="domain" description="PKS/mFAS DH" evidence="5">
    <location>
        <begin position="1"/>
        <end position="165"/>
    </location>
</feature>
<dbReference type="InterPro" id="IPR049551">
    <property type="entry name" value="PKS_DH_C"/>
</dbReference>